<reference evidence="1" key="1">
    <citation type="journal article" date="2021" name="Environ. Microbiol.">
        <title>Gene family expansions and transcriptome signatures uncover fungal adaptations to wood decay.</title>
        <authorList>
            <person name="Hage H."/>
            <person name="Miyauchi S."/>
            <person name="Viragh M."/>
            <person name="Drula E."/>
            <person name="Min B."/>
            <person name="Chaduli D."/>
            <person name="Navarro D."/>
            <person name="Favel A."/>
            <person name="Norest M."/>
            <person name="Lesage-Meessen L."/>
            <person name="Balint B."/>
            <person name="Merenyi Z."/>
            <person name="de Eugenio L."/>
            <person name="Morin E."/>
            <person name="Martinez A.T."/>
            <person name="Baldrian P."/>
            <person name="Stursova M."/>
            <person name="Martinez M.J."/>
            <person name="Novotny C."/>
            <person name="Magnuson J.K."/>
            <person name="Spatafora J.W."/>
            <person name="Maurice S."/>
            <person name="Pangilinan J."/>
            <person name="Andreopoulos W."/>
            <person name="LaButti K."/>
            <person name="Hundley H."/>
            <person name="Na H."/>
            <person name="Kuo A."/>
            <person name="Barry K."/>
            <person name="Lipzen A."/>
            <person name="Henrissat B."/>
            <person name="Riley R."/>
            <person name="Ahrendt S."/>
            <person name="Nagy L.G."/>
            <person name="Grigoriev I.V."/>
            <person name="Martin F."/>
            <person name="Rosso M.N."/>
        </authorList>
    </citation>
    <scope>NUCLEOTIDE SEQUENCE</scope>
    <source>
        <strain evidence="1">CBS 384.51</strain>
    </source>
</reference>
<dbReference type="EMBL" id="MU274963">
    <property type="protein sequence ID" value="KAI0083491.1"/>
    <property type="molecule type" value="Genomic_DNA"/>
</dbReference>
<dbReference type="Proteomes" id="UP001055072">
    <property type="component" value="Unassembled WGS sequence"/>
</dbReference>
<comment type="caution">
    <text evidence="1">The sequence shown here is derived from an EMBL/GenBank/DDBJ whole genome shotgun (WGS) entry which is preliminary data.</text>
</comment>
<name>A0ACB8TND8_9APHY</name>
<evidence type="ECO:0000313" key="1">
    <source>
        <dbReference type="EMBL" id="KAI0083491.1"/>
    </source>
</evidence>
<organism evidence="1 2">
    <name type="scientific">Irpex rosettiformis</name>
    <dbReference type="NCBI Taxonomy" id="378272"/>
    <lineage>
        <taxon>Eukaryota</taxon>
        <taxon>Fungi</taxon>
        <taxon>Dikarya</taxon>
        <taxon>Basidiomycota</taxon>
        <taxon>Agaricomycotina</taxon>
        <taxon>Agaricomycetes</taxon>
        <taxon>Polyporales</taxon>
        <taxon>Irpicaceae</taxon>
        <taxon>Irpex</taxon>
    </lineage>
</organism>
<keyword evidence="2" id="KW-1185">Reference proteome</keyword>
<accession>A0ACB8TND8</accession>
<protein>
    <submittedName>
        <fullName evidence="1">Uncharacterized protein</fullName>
    </submittedName>
</protein>
<sequence length="191" mass="21152">MVRSTYSCTAKGQHTNGRRPYRCKHLSLSRARSKHPTLRPASIVPNHSDSCQTEDHALAVKWIHMMRSTEACVRSHCKIGSPPLSGTNRDKYLPYSRSDHGQFPGGWFTSSGSQTVRCKRSSRICPGSTMCFSASISVARTVPTAISAIFVAFSVGSPRQTSLTPCLCNVNFEPEATRHNVIKLMSYYVLK</sequence>
<proteinExistence type="predicted"/>
<gene>
    <name evidence="1" type="ORF">BDY19DRAFT_658665</name>
</gene>
<evidence type="ECO:0000313" key="2">
    <source>
        <dbReference type="Proteomes" id="UP001055072"/>
    </source>
</evidence>